<dbReference type="AlphaFoldDB" id="A0A7Z2VN07"/>
<protein>
    <submittedName>
        <fullName evidence="2">DJ-1/PfpI family protein</fullName>
    </submittedName>
</protein>
<name>A0A7Z2VN07_9BACL</name>
<dbReference type="Pfam" id="PF01965">
    <property type="entry name" value="DJ-1_PfpI"/>
    <property type="match status" value="1"/>
</dbReference>
<dbReference type="InterPro" id="IPR052158">
    <property type="entry name" value="INH-QAR"/>
</dbReference>
<proteinExistence type="predicted"/>
<evidence type="ECO:0000259" key="1">
    <source>
        <dbReference type="Pfam" id="PF01965"/>
    </source>
</evidence>
<dbReference type="Proteomes" id="UP000502248">
    <property type="component" value="Chromosome"/>
</dbReference>
<reference evidence="2 3" key="1">
    <citation type="submission" date="2020-04" db="EMBL/GenBank/DDBJ databases">
        <title>Genome sequencing of novel species.</title>
        <authorList>
            <person name="Heo J."/>
            <person name="Kim S.-J."/>
            <person name="Kim J.-S."/>
            <person name="Hong S.-B."/>
            <person name="Kwon S.-W."/>
        </authorList>
    </citation>
    <scope>NUCLEOTIDE SEQUENCE [LARGE SCALE GENOMIC DNA]</scope>
    <source>
        <strain evidence="2 3">MFER-1</strain>
    </source>
</reference>
<sequence length="351" mass="36701">MLAQIVLFDGFDLMDALAPYEVFVAAEMYSGGAIRVELVTAEGGRQVSSGTNKLPIPASGGIDLERAGIILVPGASGDVAGDGPNSVVSILQRASETRLTGLVSEALEKPGFTVATVCGGSLMLAMTGLLEGRHAVTNHLGMDALGAMGAIPVAARVVDDGNLVTGGGVTSGLDVALYLVERELGPRIAHAVEKLFEYERRGTVWQPGGIPPLREAANSDSAAAQSLNEAPMGLADNLSSNASLFEGVWSIVILTPIGKQNVTLHISEENGRIWGKAVQGDEVAELVDPVVKGNRLLWSQRVKKPMRLNLKFEMSLQGNELIGIARAGMLPASKVTGERTSSLGASEPKRS</sequence>
<dbReference type="KEGG" id="cheb:HH215_24725"/>
<dbReference type="InterPro" id="IPR002818">
    <property type="entry name" value="DJ-1/PfpI"/>
</dbReference>
<dbReference type="Gene3D" id="3.40.50.880">
    <property type="match status" value="1"/>
</dbReference>
<dbReference type="PANTHER" id="PTHR43130">
    <property type="entry name" value="ARAC-FAMILY TRANSCRIPTIONAL REGULATOR"/>
    <property type="match status" value="1"/>
</dbReference>
<gene>
    <name evidence="2" type="ORF">HH215_24725</name>
</gene>
<dbReference type="EMBL" id="CP051680">
    <property type="protein sequence ID" value="QJD86064.1"/>
    <property type="molecule type" value="Genomic_DNA"/>
</dbReference>
<dbReference type="GO" id="GO:0006355">
    <property type="term" value="P:regulation of DNA-templated transcription"/>
    <property type="evidence" value="ECO:0007669"/>
    <property type="project" value="TreeGrafter"/>
</dbReference>
<accession>A0A7Z2VN07</accession>
<evidence type="ECO:0000313" key="3">
    <source>
        <dbReference type="Proteomes" id="UP000502248"/>
    </source>
</evidence>
<dbReference type="InterPro" id="IPR029062">
    <property type="entry name" value="Class_I_gatase-like"/>
</dbReference>
<keyword evidence="3" id="KW-1185">Reference proteome</keyword>
<organism evidence="2 3">
    <name type="scientific">Cohnella herbarum</name>
    <dbReference type="NCBI Taxonomy" id="2728023"/>
    <lineage>
        <taxon>Bacteria</taxon>
        <taxon>Bacillati</taxon>
        <taxon>Bacillota</taxon>
        <taxon>Bacilli</taxon>
        <taxon>Bacillales</taxon>
        <taxon>Paenibacillaceae</taxon>
        <taxon>Cohnella</taxon>
    </lineage>
</organism>
<dbReference type="CDD" id="cd03139">
    <property type="entry name" value="GATase1_PfpI_2"/>
    <property type="match status" value="1"/>
</dbReference>
<dbReference type="SUPFAM" id="SSF52317">
    <property type="entry name" value="Class I glutamine amidotransferase-like"/>
    <property type="match status" value="1"/>
</dbReference>
<dbReference type="PANTHER" id="PTHR43130:SF2">
    <property type="entry name" value="DJ-1_PFPI DOMAIN-CONTAINING PROTEIN"/>
    <property type="match status" value="1"/>
</dbReference>
<dbReference type="RefSeq" id="WP_169282316.1">
    <property type="nucleotide sequence ID" value="NZ_CP051680.1"/>
</dbReference>
<feature type="domain" description="DJ-1/PfpI" evidence="1">
    <location>
        <begin position="4"/>
        <end position="181"/>
    </location>
</feature>
<evidence type="ECO:0000313" key="2">
    <source>
        <dbReference type="EMBL" id="QJD86064.1"/>
    </source>
</evidence>